<feature type="compositionally biased region" description="Basic and acidic residues" evidence="1">
    <location>
        <begin position="339"/>
        <end position="350"/>
    </location>
</feature>
<accession>A0A2G5D8G7</accession>
<evidence type="ECO:0000313" key="4">
    <source>
        <dbReference type="Proteomes" id="UP000230069"/>
    </source>
</evidence>
<sequence length="761" mass="85416">MDESNVVEESKQVEESKDVESKEVEVLKEVGESRKVEEELKETEDLKNVEQVKNEEKTEAEIYRPAVSAAEQVKEFDQGSRLVKEAVSDIDGLEPEIFCGRVHEASFTPEKEGVFSVSDLVWGKVKSHPWWPGQIFDSSDASEGALKYRKKDSFLVAYFGDQTFAWNEASSLNHFRTHFAQMEKQSNSDAFCIAVDYALDEFCRRVELGMVCSCTPKETRAKLKSQIMENAGIREEARRIDGPNSSLCVTPFESGKLLQYIKALAPYPCNGVDRLELRIAQAQLLAFYRLKGYYRLPEFNVCGGLLENDVDNSGQESHSKEVVEHETPDSYNDEEGLSDTDKLKSRDIFSHKHKHSSDEVLYSSRKKRSLSNLLSGKKAPTCLISNGKNGVDERVASNSGMKSNTIDPFPENPALRSTKRKINNESPPPQSFKVGECIRRIASQLAGSPPILKSSGRVDKGNVYDGFDGSSYTSELFYGRQGNIPEEYSYPDEMLSQLCLAARDPMKGYSFLTNIVGFFSDFRNSISLESSSLGKHKSSEKKNGGGRSGIGSRRPLNIEISSNDTFDFEDLGDSYWTDRIIQSSPEKELSHRNKRKGSSFEVEDALSLSLAEQNLDEDYVPIKEKPSRKNQKRKKKTQVVLPVDETAASDSELFSLNDYEGATEEPVSRLNENNYVHASYPMALLMSFSELDSIPSEINLNKIFRRFGPLKESETEVVRDTSSAKVVFKKQADAEVAFSSAAKFSIFGSAHVNYQLRNAWL</sequence>
<dbReference type="Proteomes" id="UP000230069">
    <property type="component" value="Unassembled WGS sequence"/>
</dbReference>
<organism evidence="3 4">
    <name type="scientific">Aquilegia coerulea</name>
    <name type="common">Rocky mountain columbine</name>
    <dbReference type="NCBI Taxonomy" id="218851"/>
    <lineage>
        <taxon>Eukaryota</taxon>
        <taxon>Viridiplantae</taxon>
        <taxon>Streptophyta</taxon>
        <taxon>Embryophyta</taxon>
        <taxon>Tracheophyta</taxon>
        <taxon>Spermatophyta</taxon>
        <taxon>Magnoliopsida</taxon>
        <taxon>Ranunculales</taxon>
        <taxon>Ranunculaceae</taxon>
        <taxon>Thalictroideae</taxon>
        <taxon>Aquilegia</taxon>
    </lineage>
</organism>
<dbReference type="STRING" id="218851.A0A2G5D8G7"/>
<reference evidence="3 4" key="1">
    <citation type="submission" date="2017-09" db="EMBL/GenBank/DDBJ databases">
        <title>WGS assembly of Aquilegia coerulea Goldsmith.</title>
        <authorList>
            <person name="Hodges S."/>
            <person name="Kramer E."/>
            <person name="Nordborg M."/>
            <person name="Tomkins J."/>
            <person name="Borevitz J."/>
            <person name="Derieg N."/>
            <person name="Yan J."/>
            <person name="Mihaltcheva S."/>
            <person name="Hayes R.D."/>
            <person name="Rokhsar D."/>
        </authorList>
    </citation>
    <scope>NUCLEOTIDE SEQUENCE [LARGE SCALE GENOMIC DNA]</scope>
    <source>
        <strain evidence="4">cv. Goldsmith</strain>
    </source>
</reference>
<evidence type="ECO:0000256" key="1">
    <source>
        <dbReference type="SAM" id="MobiDB-lite"/>
    </source>
</evidence>
<dbReference type="FunCoup" id="A0A2G5D8G7">
    <property type="interactions" value="1056"/>
</dbReference>
<gene>
    <name evidence="3" type="ORF">AQUCO_02600335v1</name>
</gene>
<dbReference type="PANTHER" id="PTHR42851:SF4">
    <property type="entry name" value="PWWP DOMAIN-CONTAINING PROTEIN"/>
    <property type="match status" value="1"/>
</dbReference>
<feature type="compositionally biased region" description="Basic and acidic residues" evidence="1">
    <location>
        <begin position="8"/>
        <end position="24"/>
    </location>
</feature>
<dbReference type="PROSITE" id="PS50812">
    <property type="entry name" value="PWWP"/>
    <property type="match status" value="1"/>
</dbReference>
<dbReference type="Pfam" id="PF00855">
    <property type="entry name" value="PWWP"/>
    <property type="match status" value="1"/>
</dbReference>
<dbReference type="PANTHER" id="PTHR42851">
    <property type="entry name" value="ALDOLASE-RELATED"/>
    <property type="match status" value="1"/>
</dbReference>
<evidence type="ECO:0000313" key="3">
    <source>
        <dbReference type="EMBL" id="PIA39800.1"/>
    </source>
</evidence>
<feature type="region of interest" description="Disordered" evidence="1">
    <location>
        <begin position="619"/>
        <end position="639"/>
    </location>
</feature>
<dbReference type="InterPro" id="IPR000313">
    <property type="entry name" value="PWWP_dom"/>
</dbReference>
<evidence type="ECO:0000259" key="2">
    <source>
        <dbReference type="PROSITE" id="PS50812"/>
    </source>
</evidence>
<feature type="compositionally biased region" description="Basic and acidic residues" evidence="1">
    <location>
        <begin position="317"/>
        <end position="328"/>
    </location>
</feature>
<dbReference type="Gene3D" id="2.30.30.140">
    <property type="match status" value="1"/>
</dbReference>
<feature type="compositionally biased region" description="Basic residues" evidence="1">
    <location>
        <begin position="628"/>
        <end position="637"/>
    </location>
</feature>
<feature type="region of interest" description="Disordered" evidence="1">
    <location>
        <begin position="312"/>
        <end position="350"/>
    </location>
</feature>
<feature type="domain" description="PWWP" evidence="2">
    <location>
        <begin position="117"/>
        <end position="166"/>
    </location>
</feature>
<dbReference type="SUPFAM" id="SSF63748">
    <property type="entry name" value="Tudor/PWWP/MBT"/>
    <property type="match status" value="1"/>
</dbReference>
<feature type="region of interest" description="Disordered" evidence="1">
    <location>
        <begin position="1"/>
        <end position="24"/>
    </location>
</feature>
<dbReference type="SMART" id="SM00293">
    <property type="entry name" value="PWWP"/>
    <property type="match status" value="1"/>
</dbReference>
<dbReference type="CDD" id="cd05162">
    <property type="entry name" value="PWWP"/>
    <property type="match status" value="1"/>
</dbReference>
<dbReference type="AlphaFoldDB" id="A0A2G5D8G7"/>
<dbReference type="OrthoDB" id="62853at2759"/>
<dbReference type="InterPro" id="IPR053063">
    <property type="entry name" value="PWWP_domain_containing_PDP"/>
</dbReference>
<keyword evidence="4" id="KW-1185">Reference proteome</keyword>
<protein>
    <recommendedName>
        <fullName evidence="2">PWWP domain-containing protein</fullName>
    </recommendedName>
</protein>
<dbReference type="EMBL" id="KZ305043">
    <property type="protein sequence ID" value="PIA39800.1"/>
    <property type="molecule type" value="Genomic_DNA"/>
</dbReference>
<dbReference type="InParanoid" id="A0A2G5D8G7"/>
<feature type="region of interest" description="Disordered" evidence="1">
    <location>
        <begin position="533"/>
        <end position="556"/>
    </location>
</feature>
<name>A0A2G5D8G7_AQUCA</name>
<proteinExistence type="predicted"/>